<name>A0AAN9I5J8_CROPI</name>
<dbReference type="AlphaFoldDB" id="A0AAN9I5J8"/>
<feature type="region of interest" description="Disordered" evidence="1">
    <location>
        <begin position="55"/>
        <end position="96"/>
    </location>
</feature>
<evidence type="ECO:0000313" key="3">
    <source>
        <dbReference type="Proteomes" id="UP001372338"/>
    </source>
</evidence>
<organism evidence="2 3">
    <name type="scientific">Crotalaria pallida</name>
    <name type="common">Smooth rattlebox</name>
    <name type="synonym">Crotalaria striata</name>
    <dbReference type="NCBI Taxonomy" id="3830"/>
    <lineage>
        <taxon>Eukaryota</taxon>
        <taxon>Viridiplantae</taxon>
        <taxon>Streptophyta</taxon>
        <taxon>Embryophyta</taxon>
        <taxon>Tracheophyta</taxon>
        <taxon>Spermatophyta</taxon>
        <taxon>Magnoliopsida</taxon>
        <taxon>eudicotyledons</taxon>
        <taxon>Gunneridae</taxon>
        <taxon>Pentapetalae</taxon>
        <taxon>rosids</taxon>
        <taxon>fabids</taxon>
        <taxon>Fabales</taxon>
        <taxon>Fabaceae</taxon>
        <taxon>Papilionoideae</taxon>
        <taxon>50 kb inversion clade</taxon>
        <taxon>genistoids sensu lato</taxon>
        <taxon>core genistoids</taxon>
        <taxon>Crotalarieae</taxon>
        <taxon>Crotalaria</taxon>
    </lineage>
</organism>
<gene>
    <name evidence="2" type="ORF">RIF29_19515</name>
</gene>
<protein>
    <submittedName>
        <fullName evidence="2">Uncharacterized protein</fullName>
    </submittedName>
</protein>
<dbReference type="EMBL" id="JAYWIO010000004">
    <property type="protein sequence ID" value="KAK7266857.1"/>
    <property type="molecule type" value="Genomic_DNA"/>
</dbReference>
<sequence>MRKERVVKNKPTQEDVLQVVDSIKVHEQVKEGIIPPNRVDDDSLHPIVAKVKAKEQKQQEEWQTVTTRSSRRLQRKMDEFNQDQGVGDASASTSGS</sequence>
<reference evidence="2 3" key="1">
    <citation type="submission" date="2024-01" db="EMBL/GenBank/DDBJ databases">
        <title>The genomes of 5 underutilized Papilionoideae crops provide insights into root nodulation and disease resistanc.</title>
        <authorList>
            <person name="Yuan L."/>
        </authorList>
    </citation>
    <scope>NUCLEOTIDE SEQUENCE [LARGE SCALE GENOMIC DNA]</scope>
    <source>
        <strain evidence="2">ZHUSHIDOU_FW_LH</strain>
        <tissue evidence="2">Leaf</tissue>
    </source>
</reference>
<evidence type="ECO:0000256" key="1">
    <source>
        <dbReference type="SAM" id="MobiDB-lite"/>
    </source>
</evidence>
<keyword evidence="3" id="KW-1185">Reference proteome</keyword>
<accession>A0AAN9I5J8</accession>
<comment type="caution">
    <text evidence="2">The sequence shown here is derived from an EMBL/GenBank/DDBJ whole genome shotgun (WGS) entry which is preliminary data.</text>
</comment>
<evidence type="ECO:0000313" key="2">
    <source>
        <dbReference type="EMBL" id="KAK7266857.1"/>
    </source>
</evidence>
<proteinExistence type="predicted"/>
<dbReference type="Proteomes" id="UP001372338">
    <property type="component" value="Unassembled WGS sequence"/>
</dbReference>